<evidence type="ECO:0000313" key="3">
    <source>
        <dbReference type="Proteomes" id="UP000644441"/>
    </source>
</evidence>
<dbReference type="InterPro" id="IPR036291">
    <property type="entry name" value="NAD(P)-bd_dom_sf"/>
</dbReference>
<evidence type="ECO:0000313" key="2">
    <source>
        <dbReference type="EMBL" id="MBF5051549.1"/>
    </source>
</evidence>
<name>A0ABS0ACA7_9GAMM</name>
<sequence>MTDDLITVFGGSGFLGQDVTRVLLARGHTVRLVARHPQHPRFGRDQEKRLQRRAADIRDPGAVRDAVAGSRVVINAVSLYTERGDLTFEAIHVRAAAGLAAAARDAGVARLLQVSGIGATLNSPSPYIRARARGEAAVLDAFPDAVIVRPASLFGAGDALIRSLAMLSRAPVIPLFGRGLTRLQPVWVEDVAGALARLADHTAPAAGLYELGGAETLRYRALVAAVCRHLGRRRVRLAVPFVLWHLLAMGLSRLPSPPLTRDQLWLMAKDNVASREADGFAALGMRPRGVREALPVCLGPPR</sequence>
<dbReference type="PANTHER" id="PTHR12126:SF11">
    <property type="entry name" value="NADH DEHYDROGENASE [UBIQUINONE] 1 ALPHA SUBCOMPLEX SUBUNIT 9, MITOCHONDRIAL"/>
    <property type="match status" value="1"/>
</dbReference>
<dbReference type="InterPro" id="IPR001509">
    <property type="entry name" value="Epimerase_deHydtase"/>
</dbReference>
<accession>A0ABS0ACA7</accession>
<dbReference type="InterPro" id="IPR051207">
    <property type="entry name" value="ComplexI_NDUFA9_subunit"/>
</dbReference>
<proteinExistence type="predicted"/>
<organism evidence="2 3">
    <name type="scientific">Alloalcanivorax venustensis ISO4</name>
    <dbReference type="NCBI Taxonomy" id="1177184"/>
    <lineage>
        <taxon>Bacteria</taxon>
        <taxon>Pseudomonadati</taxon>
        <taxon>Pseudomonadota</taxon>
        <taxon>Gammaproteobacteria</taxon>
        <taxon>Oceanospirillales</taxon>
        <taxon>Alcanivoracaceae</taxon>
        <taxon>Alloalcanivorax</taxon>
    </lineage>
</organism>
<dbReference type="Proteomes" id="UP000644441">
    <property type="component" value="Unassembled WGS sequence"/>
</dbReference>
<dbReference type="SUPFAM" id="SSF51735">
    <property type="entry name" value="NAD(P)-binding Rossmann-fold domains"/>
    <property type="match status" value="1"/>
</dbReference>
<gene>
    <name evidence="2" type="ORF">ISO4_00151</name>
</gene>
<reference evidence="2 3" key="1">
    <citation type="submission" date="2012-09" db="EMBL/GenBank/DDBJ databases">
        <title>Genome Sequence of alkane-degrading Bacterium Alcanivorax venustensis ISO4.</title>
        <authorList>
            <person name="Lai Q."/>
            <person name="Shao Z."/>
        </authorList>
    </citation>
    <scope>NUCLEOTIDE SEQUENCE [LARGE SCALE GENOMIC DNA]</scope>
    <source>
        <strain evidence="2 3">ISO4</strain>
    </source>
</reference>
<dbReference type="CDD" id="cd05271">
    <property type="entry name" value="NDUFA9_like_SDR_a"/>
    <property type="match status" value="1"/>
</dbReference>
<dbReference type="Pfam" id="PF01370">
    <property type="entry name" value="Epimerase"/>
    <property type="match status" value="1"/>
</dbReference>
<evidence type="ECO:0000259" key="1">
    <source>
        <dbReference type="Pfam" id="PF01370"/>
    </source>
</evidence>
<keyword evidence="3" id="KW-1185">Reference proteome</keyword>
<dbReference type="RefSeq" id="WP_194854811.1">
    <property type="nucleotide sequence ID" value="NZ_ARXR01000001.1"/>
</dbReference>
<dbReference type="Gene3D" id="3.40.50.720">
    <property type="entry name" value="NAD(P)-binding Rossmann-like Domain"/>
    <property type="match status" value="1"/>
</dbReference>
<protein>
    <submittedName>
        <fullName evidence="2">NAD-dependent epimerase/dehydratase</fullName>
    </submittedName>
</protein>
<feature type="domain" description="NAD-dependent epimerase/dehydratase" evidence="1">
    <location>
        <begin position="6"/>
        <end position="209"/>
    </location>
</feature>
<dbReference type="GeneID" id="99765524"/>
<dbReference type="PANTHER" id="PTHR12126">
    <property type="entry name" value="NADH-UBIQUINONE OXIDOREDUCTASE 39 KDA SUBUNIT-RELATED"/>
    <property type="match status" value="1"/>
</dbReference>
<dbReference type="EMBL" id="ARXR01000001">
    <property type="protein sequence ID" value="MBF5051549.1"/>
    <property type="molecule type" value="Genomic_DNA"/>
</dbReference>
<comment type="caution">
    <text evidence="2">The sequence shown here is derived from an EMBL/GenBank/DDBJ whole genome shotgun (WGS) entry which is preliminary data.</text>
</comment>